<keyword evidence="1" id="KW-0812">Transmembrane</keyword>
<evidence type="ECO:0000313" key="2">
    <source>
        <dbReference type="EMBL" id="CAF4276801.1"/>
    </source>
</evidence>
<dbReference type="AlphaFoldDB" id="A0A820GGK5"/>
<feature type="transmembrane region" description="Helical" evidence="1">
    <location>
        <begin position="7"/>
        <end position="26"/>
    </location>
</feature>
<gene>
    <name evidence="2" type="ORF">UJA718_LOCUS11127</name>
</gene>
<dbReference type="Gene3D" id="1.20.140.150">
    <property type="match status" value="1"/>
</dbReference>
<evidence type="ECO:0000313" key="3">
    <source>
        <dbReference type="Proteomes" id="UP000663873"/>
    </source>
</evidence>
<keyword evidence="1" id="KW-0472">Membrane</keyword>
<dbReference type="Proteomes" id="UP000663873">
    <property type="component" value="Unassembled WGS sequence"/>
</dbReference>
<comment type="caution">
    <text evidence="2">The sequence shown here is derived from an EMBL/GenBank/DDBJ whole genome shotgun (WGS) entry which is preliminary data.</text>
</comment>
<protein>
    <submittedName>
        <fullName evidence="2">Uncharacterized protein</fullName>
    </submittedName>
</protein>
<proteinExistence type="predicted"/>
<keyword evidence="1" id="KW-1133">Transmembrane helix</keyword>
<dbReference type="EMBL" id="CAJOBP010001346">
    <property type="protein sequence ID" value="CAF4276801.1"/>
    <property type="molecule type" value="Genomic_DNA"/>
</dbReference>
<evidence type="ECO:0000256" key="1">
    <source>
        <dbReference type="SAM" id="Phobius"/>
    </source>
</evidence>
<reference evidence="2" key="1">
    <citation type="submission" date="2021-02" db="EMBL/GenBank/DDBJ databases">
        <authorList>
            <person name="Nowell W R."/>
        </authorList>
    </citation>
    <scope>NUCLEOTIDE SEQUENCE</scope>
</reference>
<name>A0A820GGK5_9BILA</name>
<feature type="transmembrane region" description="Helical" evidence="1">
    <location>
        <begin position="135"/>
        <end position="153"/>
    </location>
</feature>
<organism evidence="2 3">
    <name type="scientific">Rotaria socialis</name>
    <dbReference type="NCBI Taxonomy" id="392032"/>
    <lineage>
        <taxon>Eukaryota</taxon>
        <taxon>Metazoa</taxon>
        <taxon>Spiralia</taxon>
        <taxon>Gnathifera</taxon>
        <taxon>Rotifera</taxon>
        <taxon>Eurotatoria</taxon>
        <taxon>Bdelloidea</taxon>
        <taxon>Philodinida</taxon>
        <taxon>Philodinidae</taxon>
        <taxon>Rotaria</taxon>
    </lineage>
</organism>
<accession>A0A820GGK5</accession>
<keyword evidence="3" id="KW-1185">Reference proteome</keyword>
<sequence>MLEISRIYLSSGLLLAIFTLIFHIIAMEYPRWKIYEHRRNPNETMFIGLFHRCENRFLNGILNTSKIYLVCDNNKYLPSNKNLSTLIHKVQPAEAQRLCNIADHRNSTNDFEQNIRQIAASDYDIRLDWSAGLEIISLILSSFTLVSQILYLFSTYRNRIG</sequence>